<reference evidence="2" key="1">
    <citation type="journal article" date="2021" name="PeerJ">
        <title>Extensive microbial diversity within the chicken gut microbiome revealed by metagenomics and culture.</title>
        <authorList>
            <person name="Gilroy R."/>
            <person name="Ravi A."/>
            <person name="Getino M."/>
            <person name="Pursley I."/>
            <person name="Horton D.L."/>
            <person name="Alikhan N.F."/>
            <person name="Baker D."/>
            <person name="Gharbi K."/>
            <person name="Hall N."/>
            <person name="Watson M."/>
            <person name="Adriaenssens E.M."/>
            <person name="Foster-Nyarko E."/>
            <person name="Jarju S."/>
            <person name="Secka A."/>
            <person name="Antonio M."/>
            <person name="Oren A."/>
            <person name="Chaudhuri R.R."/>
            <person name="La Ragione R."/>
            <person name="Hildebrand F."/>
            <person name="Pallen M.J."/>
        </authorList>
    </citation>
    <scope>NUCLEOTIDE SEQUENCE</scope>
    <source>
        <strain evidence="2">1277</strain>
    </source>
</reference>
<protein>
    <submittedName>
        <fullName evidence="2">Uncharacterized protein</fullName>
    </submittedName>
</protein>
<keyword evidence="1" id="KW-0812">Transmembrane</keyword>
<organism evidence="2 3">
    <name type="scientific">Romboutsia timonensis</name>
    <dbReference type="NCBI Taxonomy" id="1776391"/>
    <lineage>
        <taxon>Bacteria</taxon>
        <taxon>Bacillati</taxon>
        <taxon>Bacillota</taxon>
        <taxon>Clostridia</taxon>
        <taxon>Peptostreptococcales</taxon>
        <taxon>Peptostreptococcaceae</taxon>
        <taxon>Romboutsia</taxon>
    </lineage>
</organism>
<comment type="caution">
    <text evidence="2">The sequence shown here is derived from an EMBL/GenBank/DDBJ whole genome shotgun (WGS) entry which is preliminary data.</text>
</comment>
<sequence length="79" mass="9563">MIISFFNNLLRNISNLINTYLDNFHFLFLLLIIYILIELYWLKPKKTKDPILQVNDTLKSIDNNLMDIKFRMNNISRNE</sequence>
<evidence type="ECO:0000313" key="3">
    <source>
        <dbReference type="Proteomes" id="UP000776700"/>
    </source>
</evidence>
<keyword evidence="1" id="KW-0472">Membrane</keyword>
<gene>
    <name evidence="2" type="ORF">K8V90_05875</name>
</gene>
<proteinExistence type="predicted"/>
<dbReference type="AlphaFoldDB" id="A0A921N1G3"/>
<evidence type="ECO:0000313" key="2">
    <source>
        <dbReference type="EMBL" id="HJG96614.1"/>
    </source>
</evidence>
<feature type="transmembrane region" description="Helical" evidence="1">
    <location>
        <begin position="24"/>
        <end position="42"/>
    </location>
</feature>
<reference evidence="2" key="2">
    <citation type="submission" date="2021-09" db="EMBL/GenBank/DDBJ databases">
        <authorList>
            <person name="Gilroy R."/>
        </authorList>
    </citation>
    <scope>NUCLEOTIDE SEQUENCE</scope>
    <source>
        <strain evidence="2">1277</strain>
    </source>
</reference>
<evidence type="ECO:0000256" key="1">
    <source>
        <dbReference type="SAM" id="Phobius"/>
    </source>
</evidence>
<dbReference type="EMBL" id="DYUB01000185">
    <property type="protein sequence ID" value="HJG96614.1"/>
    <property type="molecule type" value="Genomic_DNA"/>
</dbReference>
<dbReference type="Proteomes" id="UP000776700">
    <property type="component" value="Unassembled WGS sequence"/>
</dbReference>
<keyword evidence="1" id="KW-1133">Transmembrane helix</keyword>
<name>A0A921N1G3_9FIRM</name>
<accession>A0A921N1G3</accession>